<comment type="similarity">
    <text evidence="2 9">Belongs to the GSP I family.</text>
</comment>
<keyword evidence="5 9" id="KW-0997">Cell inner membrane</keyword>
<evidence type="ECO:0000259" key="10">
    <source>
        <dbReference type="Pfam" id="PF02501"/>
    </source>
</evidence>
<keyword evidence="7 9" id="KW-1133">Transmembrane helix</keyword>
<proteinExistence type="inferred from homology"/>
<dbReference type="RefSeq" id="WP_305750460.1">
    <property type="nucleotide sequence ID" value="NZ_JAUZEE010000008.1"/>
</dbReference>
<dbReference type="PANTHER" id="PTHR38779">
    <property type="entry name" value="TYPE II SECRETION SYSTEM PROTEIN I-RELATED"/>
    <property type="match status" value="1"/>
</dbReference>
<comment type="function">
    <text evidence="9">Component of the type II secretion system required for the energy-dependent secretion of extracellular factors such as proteases and toxins from the periplasm.</text>
</comment>
<dbReference type="Proteomes" id="UP001235760">
    <property type="component" value="Unassembled WGS sequence"/>
</dbReference>
<reference evidence="11 12" key="1">
    <citation type="submission" date="2023-08" db="EMBL/GenBank/DDBJ databases">
        <authorList>
            <person name="Roldan D.M."/>
            <person name="Menes R.J."/>
        </authorList>
    </citation>
    <scope>NUCLEOTIDE SEQUENCE [LARGE SCALE GENOMIC DNA]</scope>
    <source>
        <strain evidence="11 12">CCM 2812</strain>
    </source>
</reference>
<dbReference type="SUPFAM" id="SSF54523">
    <property type="entry name" value="Pili subunits"/>
    <property type="match status" value="1"/>
</dbReference>
<keyword evidence="4 9" id="KW-0488">Methylation</keyword>
<sequence length="125" mass="13640">MRRSPEARPRRGLTLIEVLVALAIVAITLAAGLKASAALTSNTQRLADTLAAQWCADNLLTELRLTRQFPAVGDTDINCEQLGAGYRGVLVVRPTPNPNFRRVDARITDLQGQPILQLTTILPRQ</sequence>
<evidence type="ECO:0000256" key="5">
    <source>
        <dbReference type="ARBA" id="ARBA00022519"/>
    </source>
</evidence>
<dbReference type="PANTHER" id="PTHR38779:SF2">
    <property type="entry name" value="TYPE II SECRETION SYSTEM PROTEIN I-RELATED"/>
    <property type="match status" value="1"/>
</dbReference>
<keyword evidence="6 9" id="KW-0812">Transmembrane</keyword>
<gene>
    <name evidence="11" type="primary">gspI</name>
    <name evidence="11" type="ORF">Q8X39_14840</name>
</gene>
<dbReference type="InterPro" id="IPR003413">
    <property type="entry name" value="T2SS_GspI_C"/>
</dbReference>
<protein>
    <recommendedName>
        <fullName evidence="9">Type II secretion system protein I</fullName>
        <shortName evidence="9">T2SS minor pseudopilin I</shortName>
    </recommendedName>
</protein>
<dbReference type="InterPro" id="IPR045584">
    <property type="entry name" value="Pilin-like"/>
</dbReference>
<evidence type="ECO:0000256" key="6">
    <source>
        <dbReference type="ARBA" id="ARBA00022692"/>
    </source>
</evidence>
<keyword evidence="12" id="KW-1185">Reference proteome</keyword>
<comment type="subunit">
    <text evidence="9">Type II secretion is composed of four main components: the outer membrane complex, the inner membrane complex, the cytoplasmic secretion ATPase and the periplasm-spanning pseudopilus.</text>
</comment>
<dbReference type="NCBIfam" id="TIGR01707">
    <property type="entry name" value="gspI"/>
    <property type="match status" value="1"/>
</dbReference>
<keyword evidence="3" id="KW-1003">Cell membrane</keyword>
<evidence type="ECO:0000256" key="2">
    <source>
        <dbReference type="ARBA" id="ARBA00008358"/>
    </source>
</evidence>
<evidence type="ECO:0000313" key="11">
    <source>
        <dbReference type="EMBL" id="MDP4301916.1"/>
    </source>
</evidence>
<dbReference type="NCBIfam" id="TIGR02532">
    <property type="entry name" value="IV_pilin_GFxxxE"/>
    <property type="match status" value="1"/>
</dbReference>
<dbReference type="EMBL" id="JAUZEE010000008">
    <property type="protein sequence ID" value="MDP4301916.1"/>
    <property type="molecule type" value="Genomic_DNA"/>
</dbReference>
<evidence type="ECO:0000313" key="12">
    <source>
        <dbReference type="Proteomes" id="UP001235760"/>
    </source>
</evidence>
<feature type="domain" description="Type II secretion system protein GspI C-terminal" evidence="10">
    <location>
        <begin position="46"/>
        <end position="122"/>
    </location>
</feature>
<evidence type="ECO:0000256" key="1">
    <source>
        <dbReference type="ARBA" id="ARBA00004377"/>
    </source>
</evidence>
<dbReference type="PROSITE" id="PS00409">
    <property type="entry name" value="PROKAR_NTER_METHYL"/>
    <property type="match status" value="1"/>
</dbReference>
<evidence type="ECO:0000256" key="3">
    <source>
        <dbReference type="ARBA" id="ARBA00022475"/>
    </source>
</evidence>
<keyword evidence="8 9" id="KW-0472">Membrane</keyword>
<feature type="transmembrane region" description="Helical" evidence="9">
    <location>
        <begin position="12"/>
        <end position="33"/>
    </location>
</feature>
<dbReference type="InterPro" id="IPR012902">
    <property type="entry name" value="N_methyl_site"/>
</dbReference>
<dbReference type="InterPro" id="IPR010052">
    <property type="entry name" value="T2SS_protein-GspI"/>
</dbReference>
<name>A0ABT9G682_LEPDI</name>
<evidence type="ECO:0000256" key="8">
    <source>
        <dbReference type="ARBA" id="ARBA00023136"/>
    </source>
</evidence>
<evidence type="ECO:0000256" key="7">
    <source>
        <dbReference type="ARBA" id="ARBA00022989"/>
    </source>
</evidence>
<dbReference type="Gene3D" id="3.30.1300.30">
    <property type="entry name" value="GSPII I/J protein-like"/>
    <property type="match status" value="1"/>
</dbReference>
<organism evidence="11 12">
    <name type="scientific">Leptothrix discophora</name>
    <dbReference type="NCBI Taxonomy" id="89"/>
    <lineage>
        <taxon>Bacteria</taxon>
        <taxon>Pseudomonadati</taxon>
        <taxon>Pseudomonadota</taxon>
        <taxon>Betaproteobacteria</taxon>
        <taxon>Burkholderiales</taxon>
        <taxon>Sphaerotilaceae</taxon>
        <taxon>Leptothrix</taxon>
    </lineage>
</organism>
<comment type="PTM">
    <text evidence="9">Cleaved by prepilin peptidase.</text>
</comment>
<evidence type="ECO:0000256" key="9">
    <source>
        <dbReference type="RuleBase" id="RU368030"/>
    </source>
</evidence>
<accession>A0ABT9G682</accession>
<dbReference type="Pfam" id="PF02501">
    <property type="entry name" value="T2SSI"/>
    <property type="match status" value="1"/>
</dbReference>
<comment type="caution">
    <text evidence="11">The sequence shown here is derived from an EMBL/GenBank/DDBJ whole genome shotgun (WGS) entry which is preliminary data.</text>
</comment>
<dbReference type="Pfam" id="PF07963">
    <property type="entry name" value="N_methyl"/>
    <property type="match status" value="1"/>
</dbReference>
<evidence type="ECO:0000256" key="4">
    <source>
        <dbReference type="ARBA" id="ARBA00022481"/>
    </source>
</evidence>
<comment type="subcellular location">
    <subcellularLocation>
        <location evidence="1 9">Cell inner membrane</location>
        <topology evidence="1 9">Single-pass membrane protein</topology>
    </subcellularLocation>
</comment>